<comment type="caution">
    <text evidence="1">The sequence shown here is derived from an EMBL/GenBank/DDBJ whole genome shotgun (WGS) entry which is preliminary data.</text>
</comment>
<proteinExistence type="predicted"/>
<name>A0ABD2WZY9_9HYME</name>
<organism evidence="1 2">
    <name type="scientific">Trichogramma kaykai</name>
    <dbReference type="NCBI Taxonomy" id="54128"/>
    <lineage>
        <taxon>Eukaryota</taxon>
        <taxon>Metazoa</taxon>
        <taxon>Ecdysozoa</taxon>
        <taxon>Arthropoda</taxon>
        <taxon>Hexapoda</taxon>
        <taxon>Insecta</taxon>
        <taxon>Pterygota</taxon>
        <taxon>Neoptera</taxon>
        <taxon>Endopterygota</taxon>
        <taxon>Hymenoptera</taxon>
        <taxon>Apocrita</taxon>
        <taxon>Proctotrupomorpha</taxon>
        <taxon>Chalcidoidea</taxon>
        <taxon>Trichogrammatidae</taxon>
        <taxon>Trichogramma</taxon>
    </lineage>
</organism>
<sequence length="132" mass="15265">MILISQRGSSREFRAARASISPSVRAYLHVTNEKREAPMVQLVDECSRGSTSIIIVFFIHCRHAGAREQLAWPFKMSMCMRIATVFASRARNDAVTVTEQRQQQHFIIVVLRKFNVNIKNVRRRKSESKFAR</sequence>
<evidence type="ECO:0000313" key="2">
    <source>
        <dbReference type="Proteomes" id="UP001627154"/>
    </source>
</evidence>
<dbReference type="AlphaFoldDB" id="A0ABD2WZY9"/>
<keyword evidence="2" id="KW-1185">Reference proteome</keyword>
<protein>
    <submittedName>
        <fullName evidence="1">Uncharacterized protein</fullName>
    </submittedName>
</protein>
<evidence type="ECO:0000313" key="1">
    <source>
        <dbReference type="EMBL" id="KAL3398633.1"/>
    </source>
</evidence>
<dbReference type="EMBL" id="JBJJXI010000059">
    <property type="protein sequence ID" value="KAL3398633.1"/>
    <property type="molecule type" value="Genomic_DNA"/>
</dbReference>
<dbReference type="Proteomes" id="UP001627154">
    <property type="component" value="Unassembled WGS sequence"/>
</dbReference>
<accession>A0ABD2WZY9</accession>
<reference evidence="1 2" key="1">
    <citation type="journal article" date="2024" name="bioRxiv">
        <title>A reference genome for Trichogramma kaykai: A tiny desert-dwelling parasitoid wasp with competing sex-ratio distorters.</title>
        <authorList>
            <person name="Culotta J."/>
            <person name="Lindsey A.R."/>
        </authorList>
    </citation>
    <scope>NUCLEOTIDE SEQUENCE [LARGE SCALE GENOMIC DNA]</scope>
    <source>
        <strain evidence="1 2">KSX58</strain>
    </source>
</reference>
<gene>
    <name evidence="1" type="ORF">TKK_007768</name>
</gene>